<dbReference type="GO" id="GO:0016705">
    <property type="term" value="F:oxidoreductase activity, acting on paired donors, with incorporation or reduction of molecular oxygen"/>
    <property type="evidence" value="ECO:0007669"/>
    <property type="project" value="InterPro"/>
</dbReference>
<evidence type="ECO:0000313" key="14">
    <source>
        <dbReference type="EMBL" id="KAI3850664.1"/>
    </source>
</evidence>
<keyword evidence="10 13" id="KW-0472">Membrane</keyword>
<evidence type="ECO:0000313" key="15">
    <source>
        <dbReference type="Proteomes" id="UP001202328"/>
    </source>
</evidence>
<evidence type="ECO:0000256" key="7">
    <source>
        <dbReference type="ARBA" id="ARBA00023002"/>
    </source>
</evidence>
<evidence type="ECO:0000256" key="12">
    <source>
        <dbReference type="RuleBase" id="RU000461"/>
    </source>
</evidence>
<dbReference type="GO" id="GO:0033075">
    <property type="term" value="P:isoquinoline alkaloid biosynthetic process"/>
    <property type="evidence" value="ECO:0007669"/>
    <property type="project" value="UniProtKB-ARBA"/>
</dbReference>
<comment type="cofactor">
    <cofactor evidence="11">
        <name>heme</name>
        <dbReference type="ChEBI" id="CHEBI:30413"/>
    </cofactor>
</comment>
<comment type="subcellular location">
    <subcellularLocation>
        <location evidence="1">Membrane</location>
    </subcellularLocation>
</comment>
<dbReference type="InterPro" id="IPR002401">
    <property type="entry name" value="Cyt_P450_E_grp-I"/>
</dbReference>
<gene>
    <name evidence="14" type="ORF">MKW98_030724</name>
</gene>
<dbReference type="Gene3D" id="1.10.630.10">
    <property type="entry name" value="Cytochrome P450"/>
    <property type="match status" value="1"/>
</dbReference>
<sequence length="483" mass="55221">MGIEISTIRYLLISVCVTVLLYLLTISISFLHKVWWKPIHIQNLLASQGIKGPPYKFLYGNTQEMFKMVKETMTKPMENYLQSHDIFPQVKPHRHSWINIYGKNFLSWRGPEPLLCVTEPELIKEILNNKDGVYLKPETKGHVKMILGNGLSMINGEKWVQRRKLANHAFYAESLKGVVPAMITAVEVMLEKWKDHEGKEIDVYEEFRILTSEVISRTAFGSSYLEGKNMFEMLTDLVKLGSTASSNSFFKIRLPFFEKEEMMKNRELSDGYGRDYLSLLLNANKDADELKRISIQDMVDECKTMYFAGHETTASLLTWTCLLLAIHTDWQDKARKEVIGLMGEKSQILDEKCIAKLKIVNMIINESLRLYPPVLGSPRTIDRQVRLGKFTLPSDMNVGFSIIAVHHDPKICGEDVHKFKPDRFSGGTVKATNNNPMAFIPFGYGPRTCVGFQLRNDREQDCSGDDFTKILLYSFACICSLPS</sequence>
<keyword evidence="6 13" id="KW-1133">Transmembrane helix</keyword>
<name>A0AAD4S1B8_9MAGN</name>
<dbReference type="InterPro" id="IPR036396">
    <property type="entry name" value="Cyt_P450_sf"/>
</dbReference>
<evidence type="ECO:0000256" key="13">
    <source>
        <dbReference type="SAM" id="Phobius"/>
    </source>
</evidence>
<evidence type="ECO:0000256" key="11">
    <source>
        <dbReference type="PIRSR" id="PIRSR602401-1"/>
    </source>
</evidence>
<keyword evidence="8 11" id="KW-0408">Iron</keyword>
<evidence type="ECO:0000256" key="2">
    <source>
        <dbReference type="ARBA" id="ARBA00010617"/>
    </source>
</evidence>
<evidence type="ECO:0000256" key="8">
    <source>
        <dbReference type="ARBA" id="ARBA00023004"/>
    </source>
</evidence>
<dbReference type="InterPro" id="IPR001128">
    <property type="entry name" value="Cyt_P450"/>
</dbReference>
<dbReference type="PROSITE" id="PS00086">
    <property type="entry name" value="CYTOCHROME_P450"/>
    <property type="match status" value="1"/>
</dbReference>
<dbReference type="AlphaFoldDB" id="A0AAD4S1B8"/>
<protein>
    <recommendedName>
        <fullName evidence="16">Cytochrome P450</fullName>
    </recommendedName>
</protein>
<evidence type="ECO:0000256" key="6">
    <source>
        <dbReference type="ARBA" id="ARBA00022989"/>
    </source>
</evidence>
<comment type="caution">
    <text evidence="14">The sequence shown here is derived from an EMBL/GenBank/DDBJ whole genome shotgun (WGS) entry which is preliminary data.</text>
</comment>
<evidence type="ECO:0000256" key="3">
    <source>
        <dbReference type="ARBA" id="ARBA00022617"/>
    </source>
</evidence>
<evidence type="ECO:0000256" key="5">
    <source>
        <dbReference type="ARBA" id="ARBA00022723"/>
    </source>
</evidence>
<dbReference type="PRINTS" id="PR00385">
    <property type="entry name" value="P450"/>
</dbReference>
<dbReference type="SUPFAM" id="SSF48264">
    <property type="entry name" value="Cytochrome P450"/>
    <property type="match status" value="1"/>
</dbReference>
<dbReference type="PANTHER" id="PTHR24282:SF20">
    <property type="entry name" value="CYTOCHROME P450 CYP749A22-LIKE"/>
    <property type="match status" value="1"/>
</dbReference>
<organism evidence="14 15">
    <name type="scientific">Papaver atlanticum</name>
    <dbReference type="NCBI Taxonomy" id="357466"/>
    <lineage>
        <taxon>Eukaryota</taxon>
        <taxon>Viridiplantae</taxon>
        <taxon>Streptophyta</taxon>
        <taxon>Embryophyta</taxon>
        <taxon>Tracheophyta</taxon>
        <taxon>Spermatophyta</taxon>
        <taxon>Magnoliopsida</taxon>
        <taxon>Ranunculales</taxon>
        <taxon>Papaveraceae</taxon>
        <taxon>Papaveroideae</taxon>
        <taxon>Papaver</taxon>
    </lineage>
</organism>
<dbReference type="PRINTS" id="PR00463">
    <property type="entry name" value="EP450I"/>
</dbReference>
<dbReference type="GO" id="GO:0020037">
    <property type="term" value="F:heme binding"/>
    <property type="evidence" value="ECO:0007669"/>
    <property type="project" value="InterPro"/>
</dbReference>
<keyword evidence="5 11" id="KW-0479">Metal-binding</keyword>
<evidence type="ECO:0000256" key="10">
    <source>
        <dbReference type="ARBA" id="ARBA00023136"/>
    </source>
</evidence>
<dbReference type="PANTHER" id="PTHR24282">
    <property type="entry name" value="CYTOCHROME P450 FAMILY MEMBER"/>
    <property type="match status" value="1"/>
</dbReference>
<keyword evidence="3 11" id="KW-0349">Heme</keyword>
<dbReference type="GO" id="GO:0016020">
    <property type="term" value="C:membrane"/>
    <property type="evidence" value="ECO:0007669"/>
    <property type="project" value="UniProtKB-SubCell"/>
</dbReference>
<dbReference type="Proteomes" id="UP001202328">
    <property type="component" value="Unassembled WGS sequence"/>
</dbReference>
<feature type="binding site" description="axial binding residue" evidence="11">
    <location>
        <position position="449"/>
    </location>
    <ligand>
        <name>heme</name>
        <dbReference type="ChEBI" id="CHEBI:30413"/>
    </ligand>
    <ligandPart>
        <name>Fe</name>
        <dbReference type="ChEBI" id="CHEBI:18248"/>
    </ligandPart>
</feature>
<dbReference type="InterPro" id="IPR050665">
    <property type="entry name" value="Cytochrome_P450_Monooxygen"/>
</dbReference>
<evidence type="ECO:0000256" key="4">
    <source>
        <dbReference type="ARBA" id="ARBA00022692"/>
    </source>
</evidence>
<dbReference type="EMBL" id="JAJJMB010015994">
    <property type="protein sequence ID" value="KAI3850664.1"/>
    <property type="molecule type" value="Genomic_DNA"/>
</dbReference>
<keyword evidence="7 12" id="KW-0560">Oxidoreductase</keyword>
<dbReference type="GO" id="GO:0005506">
    <property type="term" value="F:iron ion binding"/>
    <property type="evidence" value="ECO:0007669"/>
    <property type="project" value="InterPro"/>
</dbReference>
<reference evidence="14" key="1">
    <citation type="submission" date="2022-04" db="EMBL/GenBank/DDBJ databases">
        <title>A functionally conserved STORR gene fusion in Papaver species that diverged 16.8 million years ago.</title>
        <authorList>
            <person name="Catania T."/>
        </authorList>
    </citation>
    <scope>NUCLEOTIDE SEQUENCE</scope>
    <source>
        <strain evidence="14">S-188037</strain>
    </source>
</reference>
<feature type="transmembrane region" description="Helical" evidence="13">
    <location>
        <begin position="12"/>
        <end position="36"/>
    </location>
</feature>
<keyword evidence="4 13" id="KW-0812">Transmembrane</keyword>
<comment type="similarity">
    <text evidence="2 12">Belongs to the cytochrome P450 family.</text>
</comment>
<evidence type="ECO:0000256" key="9">
    <source>
        <dbReference type="ARBA" id="ARBA00023033"/>
    </source>
</evidence>
<proteinExistence type="inferred from homology"/>
<keyword evidence="9 12" id="KW-0503">Monooxygenase</keyword>
<dbReference type="Pfam" id="PF00067">
    <property type="entry name" value="p450"/>
    <property type="match status" value="1"/>
</dbReference>
<keyword evidence="15" id="KW-1185">Reference proteome</keyword>
<dbReference type="GO" id="GO:0004497">
    <property type="term" value="F:monooxygenase activity"/>
    <property type="evidence" value="ECO:0007669"/>
    <property type="project" value="UniProtKB-KW"/>
</dbReference>
<evidence type="ECO:0008006" key="16">
    <source>
        <dbReference type="Google" id="ProtNLM"/>
    </source>
</evidence>
<accession>A0AAD4S1B8</accession>
<evidence type="ECO:0000256" key="1">
    <source>
        <dbReference type="ARBA" id="ARBA00004370"/>
    </source>
</evidence>
<dbReference type="InterPro" id="IPR017972">
    <property type="entry name" value="Cyt_P450_CS"/>
</dbReference>